<evidence type="ECO:0000256" key="1">
    <source>
        <dbReference type="ARBA" id="ARBA00006429"/>
    </source>
</evidence>
<protein>
    <submittedName>
        <fullName evidence="4">Endonuclease I</fullName>
    </submittedName>
</protein>
<dbReference type="EMBL" id="APLQ01000014">
    <property type="protein sequence ID" value="ENO13330.2"/>
    <property type="molecule type" value="Genomic_DNA"/>
</dbReference>
<comment type="caution">
    <text evidence="4">The sequence shown here is derived from an EMBL/GenBank/DDBJ whole genome shotgun (WGS) entry which is preliminary data.</text>
</comment>
<keyword evidence="5" id="KW-1185">Reference proteome</keyword>
<sequence>MLGIGSTAPAQTRFSDPDKTASDVFWKQLYGDGGVTFFCQKPFTGKSFLLTQGYIYPMSHVRNALRCGTPSQCERESERYRHIASDLHNMIPVQNSIEMRRRNAAYAHLGESVAAEECGIRAGFQNIEPPDNIKGDVARGVFYMVQTYDLPLIGTDQVFNTWNREDPPDDRELTRNHRIKELQGNENPFISSPGIANSL</sequence>
<dbReference type="GO" id="GO:0016787">
    <property type="term" value="F:hydrolase activity"/>
    <property type="evidence" value="ECO:0007669"/>
    <property type="project" value="UniProtKB-KW"/>
</dbReference>
<dbReference type="PANTHER" id="PTHR33607">
    <property type="entry name" value="ENDONUCLEASE-1"/>
    <property type="match status" value="1"/>
</dbReference>
<dbReference type="AlphaFoldDB" id="N6VT53"/>
<gene>
    <name evidence="4" type="ORF">J057_18080</name>
</gene>
<dbReference type="OrthoDB" id="9800417at2"/>
<evidence type="ECO:0000313" key="4">
    <source>
        <dbReference type="EMBL" id="ENO13330.2"/>
    </source>
</evidence>
<keyword evidence="2" id="KW-0540">Nuclease</keyword>
<dbReference type="eggNOG" id="COG2356">
    <property type="taxonomic scope" value="Bacteria"/>
</dbReference>
<dbReference type="PANTHER" id="PTHR33607:SF2">
    <property type="entry name" value="ENDONUCLEASE-1"/>
    <property type="match status" value="1"/>
</dbReference>
<dbReference type="InterPro" id="IPR044925">
    <property type="entry name" value="His-Me_finger_sf"/>
</dbReference>
<evidence type="ECO:0000256" key="2">
    <source>
        <dbReference type="ARBA" id="ARBA00022722"/>
    </source>
</evidence>
<evidence type="ECO:0000256" key="3">
    <source>
        <dbReference type="ARBA" id="ARBA00022801"/>
    </source>
</evidence>
<keyword evidence="4" id="KW-0255">Endonuclease</keyword>
<dbReference type="InterPro" id="IPR007346">
    <property type="entry name" value="Endonuclease-I"/>
</dbReference>
<dbReference type="Proteomes" id="UP000013165">
    <property type="component" value="Unassembled WGS sequence"/>
</dbReference>
<dbReference type="SUPFAM" id="SSF54060">
    <property type="entry name" value="His-Me finger endonucleases"/>
    <property type="match status" value="1"/>
</dbReference>
<dbReference type="GO" id="GO:0004519">
    <property type="term" value="F:endonuclease activity"/>
    <property type="evidence" value="ECO:0007669"/>
    <property type="project" value="UniProtKB-KW"/>
</dbReference>
<accession>N6VT53</accession>
<keyword evidence="3" id="KW-0378">Hydrolase</keyword>
<organism evidence="4 5">
    <name type="scientific">Marinobacter nanhaiticus D15-8W</name>
    <dbReference type="NCBI Taxonomy" id="626887"/>
    <lineage>
        <taxon>Bacteria</taxon>
        <taxon>Pseudomonadati</taxon>
        <taxon>Pseudomonadota</taxon>
        <taxon>Gammaproteobacteria</taxon>
        <taxon>Pseudomonadales</taxon>
        <taxon>Marinobacteraceae</taxon>
        <taxon>Marinobacter</taxon>
    </lineage>
</organism>
<dbReference type="HOGENOM" id="CLU_070541_0_1_6"/>
<reference evidence="4 5" key="1">
    <citation type="journal article" date="2013" name="Genome Announc.">
        <title>Genome Sequence of the Polycyclic Aromatic Hydrocarbon-Degrading Bacterium Strain Marinobacter nanhaiticus D15-8WT.</title>
        <authorList>
            <person name="Cui Z."/>
            <person name="Gao W."/>
            <person name="Li Q."/>
            <person name="Xu G."/>
            <person name="Zheng L."/>
        </authorList>
    </citation>
    <scope>NUCLEOTIDE SEQUENCE [LARGE SCALE GENOMIC DNA]</scope>
    <source>
        <strain evidence="4 5">D15-8W</strain>
    </source>
</reference>
<dbReference type="PATRIC" id="fig|626887.3.peg.3617"/>
<dbReference type="STRING" id="626887.J057_18080"/>
<name>N6VT53_9GAMM</name>
<comment type="similarity">
    <text evidence="1">Belongs to the EndA/NucM nuclease family.</text>
</comment>
<dbReference type="Pfam" id="PF04231">
    <property type="entry name" value="Endonuclease_1"/>
    <property type="match status" value="1"/>
</dbReference>
<proteinExistence type="inferred from homology"/>
<evidence type="ECO:0000313" key="5">
    <source>
        <dbReference type="Proteomes" id="UP000013165"/>
    </source>
</evidence>